<evidence type="ECO:0000313" key="10">
    <source>
        <dbReference type="EMBL" id="PZD97659.1"/>
    </source>
</evidence>
<name>A0A2W1LG35_9BACL</name>
<protein>
    <submittedName>
        <fullName evidence="10">BMP family ABC transporter substrate-binding protein</fullName>
    </submittedName>
</protein>
<feature type="chain" id="PRO_5039664067" evidence="8">
    <location>
        <begin position="24"/>
        <end position="360"/>
    </location>
</feature>
<proteinExistence type="inferred from homology"/>
<feature type="signal peptide" evidence="8">
    <location>
        <begin position="1"/>
        <end position="23"/>
    </location>
</feature>
<keyword evidence="5" id="KW-0472">Membrane</keyword>
<evidence type="ECO:0000256" key="6">
    <source>
        <dbReference type="ARBA" id="ARBA00023288"/>
    </source>
</evidence>
<dbReference type="PROSITE" id="PS51257">
    <property type="entry name" value="PROKAR_LIPOPROTEIN"/>
    <property type="match status" value="1"/>
</dbReference>
<keyword evidence="4 8" id="KW-0732">Signal</keyword>
<evidence type="ECO:0000256" key="2">
    <source>
        <dbReference type="ARBA" id="ARBA00008610"/>
    </source>
</evidence>
<accession>A0A2W1LG35</accession>
<evidence type="ECO:0000256" key="4">
    <source>
        <dbReference type="ARBA" id="ARBA00022729"/>
    </source>
</evidence>
<gene>
    <name evidence="10" type="ORF">DNH61_01960</name>
</gene>
<feature type="region of interest" description="Disordered" evidence="7">
    <location>
        <begin position="35"/>
        <end position="54"/>
    </location>
</feature>
<comment type="similarity">
    <text evidence="2">Belongs to the BMP lipoprotein family.</text>
</comment>
<keyword evidence="6" id="KW-0449">Lipoprotein</keyword>
<reference evidence="10 11" key="1">
    <citation type="submission" date="2018-06" db="EMBL/GenBank/DDBJ databases">
        <title>Paenibacillus imtechensis sp. nov.</title>
        <authorList>
            <person name="Pinnaka A.K."/>
            <person name="Singh H."/>
            <person name="Kaur M."/>
        </authorList>
    </citation>
    <scope>NUCLEOTIDE SEQUENCE [LARGE SCALE GENOMIC DNA]</scope>
    <source>
        <strain evidence="10 11">SMB1</strain>
    </source>
</reference>
<organism evidence="10 11">
    <name type="scientific">Paenibacillus sambharensis</name>
    <dbReference type="NCBI Taxonomy" id="1803190"/>
    <lineage>
        <taxon>Bacteria</taxon>
        <taxon>Bacillati</taxon>
        <taxon>Bacillota</taxon>
        <taxon>Bacilli</taxon>
        <taxon>Bacillales</taxon>
        <taxon>Paenibacillaceae</taxon>
        <taxon>Paenibacillus</taxon>
    </lineage>
</organism>
<comment type="subcellular location">
    <subcellularLocation>
        <location evidence="1">Cell membrane</location>
        <topology evidence="1">Lipid-anchor</topology>
    </subcellularLocation>
</comment>
<dbReference type="Pfam" id="PF02608">
    <property type="entry name" value="Bmp"/>
    <property type="match status" value="1"/>
</dbReference>
<dbReference type="EMBL" id="QKRB01000010">
    <property type="protein sequence ID" value="PZD97659.1"/>
    <property type="molecule type" value="Genomic_DNA"/>
</dbReference>
<evidence type="ECO:0000259" key="9">
    <source>
        <dbReference type="Pfam" id="PF02608"/>
    </source>
</evidence>
<evidence type="ECO:0000256" key="5">
    <source>
        <dbReference type="ARBA" id="ARBA00023136"/>
    </source>
</evidence>
<evidence type="ECO:0000256" key="1">
    <source>
        <dbReference type="ARBA" id="ARBA00004193"/>
    </source>
</evidence>
<dbReference type="InterPro" id="IPR050957">
    <property type="entry name" value="BMP_lipoprotein"/>
</dbReference>
<dbReference type="GO" id="GO:0005886">
    <property type="term" value="C:plasma membrane"/>
    <property type="evidence" value="ECO:0007669"/>
    <property type="project" value="UniProtKB-SubCell"/>
</dbReference>
<evidence type="ECO:0000256" key="7">
    <source>
        <dbReference type="SAM" id="MobiDB-lite"/>
    </source>
</evidence>
<dbReference type="PANTHER" id="PTHR34296">
    <property type="entry name" value="TRANSCRIPTIONAL ACTIVATOR PROTEIN MED"/>
    <property type="match status" value="1"/>
</dbReference>
<dbReference type="PANTHER" id="PTHR34296:SF2">
    <property type="entry name" value="ABC TRANSPORTER GUANOSINE-BINDING PROTEIN NUPN"/>
    <property type="match status" value="1"/>
</dbReference>
<dbReference type="OrthoDB" id="9784230at2"/>
<keyword evidence="11" id="KW-1185">Reference proteome</keyword>
<dbReference type="InterPro" id="IPR003760">
    <property type="entry name" value="PnrA-like"/>
</dbReference>
<dbReference type="InterPro" id="IPR028082">
    <property type="entry name" value="Peripla_BP_I"/>
</dbReference>
<dbReference type="AlphaFoldDB" id="A0A2W1LG35"/>
<dbReference type="RefSeq" id="WP_111145020.1">
    <property type="nucleotide sequence ID" value="NZ_QKRB01000010.1"/>
</dbReference>
<feature type="domain" description="ABC transporter substrate-binding protein PnrA-like" evidence="9">
    <location>
        <begin position="64"/>
        <end position="359"/>
    </location>
</feature>
<dbReference type="SUPFAM" id="SSF53822">
    <property type="entry name" value="Periplasmic binding protein-like I"/>
    <property type="match status" value="1"/>
</dbReference>
<dbReference type="CDD" id="cd06354">
    <property type="entry name" value="PBP1_PrnA-like"/>
    <property type="match status" value="1"/>
</dbReference>
<feature type="compositionally biased region" description="Low complexity" evidence="7">
    <location>
        <begin position="37"/>
        <end position="54"/>
    </location>
</feature>
<keyword evidence="3" id="KW-1003">Cell membrane</keyword>
<evidence type="ECO:0000256" key="8">
    <source>
        <dbReference type="SAM" id="SignalP"/>
    </source>
</evidence>
<dbReference type="Proteomes" id="UP000249522">
    <property type="component" value="Unassembled WGS sequence"/>
</dbReference>
<comment type="caution">
    <text evidence="10">The sequence shown here is derived from an EMBL/GenBank/DDBJ whole genome shotgun (WGS) entry which is preliminary data.</text>
</comment>
<evidence type="ECO:0000256" key="3">
    <source>
        <dbReference type="ARBA" id="ARBA00022475"/>
    </source>
</evidence>
<sequence length="360" mass="37877">MKNLKKSSFVVSALLAVILVLSACGGGSTGGNGGNTQAGENAGANNGAGNAQEGTNAGKDFRIGMVTDRGGVNDKSFNQTAWEALQQLESDTGAKVKYLESKTDADLIPNMNQFIKDGYDLTWGIGFLFEDAAKTVAEQNPDAKIAVIDTVVDLPNVESVTFAEHEGSFLVGVVAGLMTETNKVGFVGGMEMPVIKKFEAGFKAGVAAANPDATVLVNYVGDFNKPDQAKMAASTFYNDGADIIFHAAGGSGNGVFSEAKDRSKSGKKVWVIGVDKDQALEHGDDVTLTSMIKKVDQAVLRVSNDLIAGQFKGGEVTVLGLKEDGVGLPETNKNLTDEVLQQVEEFKQKIINGEITVPTE</sequence>
<dbReference type="Gene3D" id="3.40.50.2300">
    <property type="match status" value="2"/>
</dbReference>
<evidence type="ECO:0000313" key="11">
    <source>
        <dbReference type="Proteomes" id="UP000249522"/>
    </source>
</evidence>